<organism evidence="1 2">
    <name type="scientific">Paramuricea clavata</name>
    <name type="common">Red gorgonian</name>
    <name type="synonym">Violescent sea-whip</name>
    <dbReference type="NCBI Taxonomy" id="317549"/>
    <lineage>
        <taxon>Eukaryota</taxon>
        <taxon>Metazoa</taxon>
        <taxon>Cnidaria</taxon>
        <taxon>Anthozoa</taxon>
        <taxon>Octocorallia</taxon>
        <taxon>Malacalcyonacea</taxon>
        <taxon>Plexauridae</taxon>
        <taxon>Paramuricea</taxon>
    </lineage>
</organism>
<dbReference type="OrthoDB" id="426210at2759"/>
<proteinExistence type="predicted"/>
<name>A0A7D9MDR4_PARCT</name>
<dbReference type="PROSITE" id="PS50878">
    <property type="entry name" value="RT_POL"/>
    <property type="match status" value="1"/>
</dbReference>
<dbReference type="Pfam" id="PF00078">
    <property type="entry name" value="RVT_1"/>
    <property type="match status" value="1"/>
</dbReference>
<evidence type="ECO:0000313" key="2">
    <source>
        <dbReference type="Proteomes" id="UP001152795"/>
    </source>
</evidence>
<dbReference type="InterPro" id="IPR000477">
    <property type="entry name" value="RT_dom"/>
</dbReference>
<feature type="non-terminal residue" evidence="1">
    <location>
        <position position="1"/>
    </location>
</feature>
<dbReference type="CDD" id="cd01650">
    <property type="entry name" value="RT_nLTR_like"/>
    <property type="match status" value="1"/>
</dbReference>
<dbReference type="PANTHER" id="PTHR33332">
    <property type="entry name" value="REVERSE TRANSCRIPTASE DOMAIN-CONTAINING PROTEIN"/>
    <property type="match status" value="1"/>
</dbReference>
<evidence type="ECO:0000313" key="1">
    <source>
        <dbReference type="EMBL" id="CAB4044310.1"/>
    </source>
</evidence>
<dbReference type="InterPro" id="IPR043502">
    <property type="entry name" value="DNA/RNA_pol_sf"/>
</dbReference>
<accession>A0A7D9MDR4</accession>
<dbReference type="SUPFAM" id="SSF56672">
    <property type="entry name" value="DNA/RNA polymerases"/>
    <property type="match status" value="1"/>
</dbReference>
<keyword evidence="2" id="KW-1185">Reference proteome</keyword>
<dbReference type="AlphaFoldDB" id="A0A7D9MDR4"/>
<sequence>ADDPTLSSNYRPSSLLCVLSKVLERCIHNHLYQHLAPLIYDRQHGFVRGKSTTTQLLEVYQDIMESVVSGEEVDAICLDLSKAFEKVPHDLLLQKLENSGISGSLLSWYKSYLSDRRQRVVLHGVCSDWLPVTSGVPIGSILGPLLFLVYCNDVQDYIQAHE</sequence>
<comment type="caution">
    <text evidence="1">The sequence shown here is derived from an EMBL/GenBank/DDBJ whole genome shotgun (WGS) entry which is preliminary data.</text>
</comment>
<dbReference type="EMBL" id="CACRXK020034532">
    <property type="protein sequence ID" value="CAB4044310.1"/>
    <property type="molecule type" value="Genomic_DNA"/>
</dbReference>
<reference evidence="1" key="1">
    <citation type="submission" date="2020-04" db="EMBL/GenBank/DDBJ databases">
        <authorList>
            <person name="Alioto T."/>
            <person name="Alioto T."/>
            <person name="Gomez Garrido J."/>
        </authorList>
    </citation>
    <scope>NUCLEOTIDE SEQUENCE</scope>
    <source>
        <strain evidence="1">A484AB</strain>
    </source>
</reference>
<protein>
    <submittedName>
        <fullName evidence="1">Uncharacterized protein</fullName>
    </submittedName>
</protein>
<gene>
    <name evidence="1" type="ORF">PACLA_8A003758</name>
</gene>
<dbReference type="Proteomes" id="UP001152795">
    <property type="component" value="Unassembled WGS sequence"/>
</dbReference>